<dbReference type="Pfam" id="PF00855">
    <property type="entry name" value="PWWP"/>
    <property type="match status" value="1"/>
</dbReference>
<dbReference type="PANTHER" id="PTHR43580:SF2">
    <property type="entry name" value="CYTOKINE-LIKE NUCLEAR FACTOR N-PAC"/>
    <property type="match status" value="1"/>
</dbReference>
<reference evidence="3" key="1">
    <citation type="submission" date="2020-07" db="EMBL/GenBank/DDBJ databases">
        <title>Multicomponent nature underlies the extraordinary mechanical properties of spider dragline silk.</title>
        <authorList>
            <person name="Kono N."/>
            <person name="Nakamura H."/>
            <person name="Mori M."/>
            <person name="Yoshida Y."/>
            <person name="Ohtoshi R."/>
            <person name="Malay A.D."/>
            <person name="Moran D.A.P."/>
            <person name="Tomita M."/>
            <person name="Numata K."/>
            <person name="Arakawa K."/>
        </authorList>
    </citation>
    <scope>NUCLEOTIDE SEQUENCE</scope>
</reference>
<comment type="caution">
    <text evidence="3">The sequence shown here is derived from an EMBL/GenBank/DDBJ whole genome shotgun (WGS) entry which is preliminary data.</text>
</comment>
<dbReference type="Pfam" id="PF03446">
    <property type="entry name" value="NAD_binding_2"/>
    <property type="match status" value="1"/>
</dbReference>
<evidence type="ECO:0000313" key="3">
    <source>
        <dbReference type="EMBL" id="GFQ74400.1"/>
    </source>
</evidence>
<sequence length="394" mass="43751">MESQKDFKIGDLVWAKMKNDSFWPAKIASPPTVKGKDYTVKEIQKKKSSMPRKAQHYVWFFGREKYAWILDKNIVPHSEEMLNEVTKKKSTSYVKAIDEVIEASGSIVLNRKHVKKPKNMQKPSGRSDDCSAGTSGTSSLQISFSKPIDVEPVDVSTAEKEKYMKIGFIGLGMLGRRMVKNLLEAGHNVSVWNRTHEKCKEFVDAGAHQFPSPAELVVNCDIIFCLVSGLEAVKSIILGNGGILQGLEACKIGLKAYVEFTSIDPAASEEICKAITNKGGKYLAAPISGPSSLPVDRVLRIVSAGDEELFNMCKDYFSVMCYDDTPVYMGSNFHEIVGFNIFTGALMRQFHENIIESIVTGEEINLIAHMQGDFSTMINDLLQFVFSDSLSDSE</sequence>
<proteinExistence type="predicted"/>
<dbReference type="InterPro" id="IPR006115">
    <property type="entry name" value="6PGDH_NADP-bd"/>
</dbReference>
<dbReference type="OrthoDB" id="6493824at2759"/>
<keyword evidence="4" id="KW-1185">Reference proteome</keyword>
<dbReference type="SUPFAM" id="SSF51735">
    <property type="entry name" value="NAD(P)-binding Rossmann-fold domains"/>
    <property type="match status" value="1"/>
</dbReference>
<name>A0A8X6IBT9_TRICU</name>
<dbReference type="GO" id="GO:0050661">
    <property type="term" value="F:NADP binding"/>
    <property type="evidence" value="ECO:0007669"/>
    <property type="project" value="InterPro"/>
</dbReference>
<evidence type="ECO:0000313" key="4">
    <source>
        <dbReference type="Proteomes" id="UP000887116"/>
    </source>
</evidence>
<dbReference type="Proteomes" id="UP000887116">
    <property type="component" value="Unassembled WGS sequence"/>
</dbReference>
<dbReference type="SMART" id="SM00293">
    <property type="entry name" value="PWWP"/>
    <property type="match status" value="1"/>
</dbReference>
<feature type="region of interest" description="Disordered" evidence="1">
    <location>
        <begin position="112"/>
        <end position="139"/>
    </location>
</feature>
<dbReference type="EMBL" id="BMAO01031349">
    <property type="protein sequence ID" value="GFQ74400.1"/>
    <property type="molecule type" value="Genomic_DNA"/>
</dbReference>
<dbReference type="SUPFAM" id="SSF63748">
    <property type="entry name" value="Tudor/PWWP/MBT"/>
    <property type="match status" value="1"/>
</dbReference>
<evidence type="ECO:0000259" key="2">
    <source>
        <dbReference type="PROSITE" id="PS50812"/>
    </source>
</evidence>
<protein>
    <submittedName>
        <fullName evidence="3">Putative oxidoreductase GLYR1 homolog</fullName>
    </submittedName>
</protein>
<dbReference type="AlphaFoldDB" id="A0A8X6IBT9"/>
<dbReference type="PANTHER" id="PTHR43580">
    <property type="entry name" value="OXIDOREDUCTASE GLYR1-RELATED"/>
    <property type="match status" value="1"/>
</dbReference>
<accession>A0A8X6IBT9</accession>
<organism evidence="3 4">
    <name type="scientific">Trichonephila clavata</name>
    <name type="common">Joro spider</name>
    <name type="synonym">Nephila clavata</name>
    <dbReference type="NCBI Taxonomy" id="2740835"/>
    <lineage>
        <taxon>Eukaryota</taxon>
        <taxon>Metazoa</taxon>
        <taxon>Ecdysozoa</taxon>
        <taxon>Arthropoda</taxon>
        <taxon>Chelicerata</taxon>
        <taxon>Arachnida</taxon>
        <taxon>Araneae</taxon>
        <taxon>Araneomorphae</taxon>
        <taxon>Entelegynae</taxon>
        <taxon>Araneoidea</taxon>
        <taxon>Nephilidae</taxon>
        <taxon>Trichonephila</taxon>
    </lineage>
</organism>
<evidence type="ECO:0000256" key="1">
    <source>
        <dbReference type="SAM" id="MobiDB-lite"/>
    </source>
</evidence>
<gene>
    <name evidence="3" type="primary">AAEL006684</name>
    <name evidence="3" type="ORF">TNCT_202661</name>
</gene>
<feature type="domain" description="PWWP" evidence="2">
    <location>
        <begin position="9"/>
        <end position="80"/>
    </location>
</feature>
<dbReference type="PROSITE" id="PS50812">
    <property type="entry name" value="PWWP"/>
    <property type="match status" value="1"/>
</dbReference>
<dbReference type="Gene3D" id="2.30.30.140">
    <property type="match status" value="1"/>
</dbReference>
<dbReference type="InterPro" id="IPR051265">
    <property type="entry name" value="HIBADH-related_NP60_sf"/>
</dbReference>
<dbReference type="InterPro" id="IPR036291">
    <property type="entry name" value="NAD(P)-bd_dom_sf"/>
</dbReference>
<dbReference type="InterPro" id="IPR000313">
    <property type="entry name" value="PWWP_dom"/>
</dbReference>
<dbReference type="Gene3D" id="3.40.50.720">
    <property type="entry name" value="NAD(P)-binding Rossmann-like Domain"/>
    <property type="match status" value="1"/>
</dbReference>